<keyword evidence="7 10" id="KW-0283">Flagellar rotation</keyword>
<evidence type="ECO:0000256" key="9">
    <source>
        <dbReference type="ARBA" id="ARBA00023136"/>
    </source>
</evidence>
<keyword evidence="8" id="KW-1133">Transmembrane helix</keyword>
<comment type="caution">
    <text evidence="11">The sequence shown here is derived from an EMBL/GenBank/DDBJ whole genome shotgun (WGS) entry which is preliminary data.</text>
</comment>
<organism evidence="11 12">
    <name type="scientific">Massilia niabensis</name>
    <dbReference type="NCBI Taxonomy" id="544910"/>
    <lineage>
        <taxon>Bacteria</taxon>
        <taxon>Pseudomonadati</taxon>
        <taxon>Pseudomonadota</taxon>
        <taxon>Betaproteobacteria</taxon>
        <taxon>Burkholderiales</taxon>
        <taxon>Oxalobacteraceae</taxon>
        <taxon>Telluria group</taxon>
        <taxon>Massilia</taxon>
    </lineage>
</organism>
<gene>
    <name evidence="11" type="ORF">ACFPN5_00410</name>
</gene>
<evidence type="ECO:0000256" key="10">
    <source>
        <dbReference type="RuleBase" id="RU364125"/>
    </source>
</evidence>
<keyword evidence="11" id="KW-0282">Flagellum</keyword>
<comment type="similarity">
    <text evidence="3 10">Belongs to the FliL family.</text>
</comment>
<dbReference type="Proteomes" id="UP001596050">
    <property type="component" value="Unassembled WGS sequence"/>
</dbReference>
<keyword evidence="10" id="KW-0997">Cell inner membrane</keyword>
<accession>A0ABW0KXY8</accession>
<reference evidence="12" key="1">
    <citation type="journal article" date="2019" name="Int. J. Syst. Evol. Microbiol.">
        <title>The Global Catalogue of Microorganisms (GCM) 10K type strain sequencing project: providing services to taxonomists for standard genome sequencing and annotation.</title>
        <authorList>
            <consortium name="The Broad Institute Genomics Platform"/>
            <consortium name="The Broad Institute Genome Sequencing Center for Infectious Disease"/>
            <person name="Wu L."/>
            <person name="Ma J."/>
        </authorList>
    </citation>
    <scope>NUCLEOTIDE SEQUENCE [LARGE SCALE GENOMIC DNA]</scope>
    <source>
        <strain evidence="12">KACC 12649</strain>
    </source>
</reference>
<keyword evidence="5 10" id="KW-0145">Chemotaxis</keyword>
<keyword evidence="11" id="KW-0969">Cilium</keyword>
<keyword evidence="9 10" id="KW-0472">Membrane</keyword>
<dbReference type="RefSeq" id="WP_379778945.1">
    <property type="nucleotide sequence ID" value="NZ_JBHSMU010000003.1"/>
</dbReference>
<evidence type="ECO:0000313" key="11">
    <source>
        <dbReference type="EMBL" id="MFC5458265.1"/>
    </source>
</evidence>
<evidence type="ECO:0000256" key="2">
    <source>
        <dbReference type="ARBA" id="ARBA00004162"/>
    </source>
</evidence>
<keyword evidence="4" id="KW-1003">Cell membrane</keyword>
<keyword evidence="12" id="KW-1185">Reference proteome</keyword>
<proteinExistence type="inferred from homology"/>
<evidence type="ECO:0000256" key="6">
    <source>
        <dbReference type="ARBA" id="ARBA00022692"/>
    </source>
</evidence>
<evidence type="ECO:0000256" key="1">
    <source>
        <dbReference type="ARBA" id="ARBA00002254"/>
    </source>
</evidence>
<evidence type="ECO:0000256" key="3">
    <source>
        <dbReference type="ARBA" id="ARBA00008281"/>
    </source>
</evidence>
<keyword evidence="11" id="KW-0966">Cell projection</keyword>
<comment type="function">
    <text evidence="1 10">Controls the rotational direction of flagella during chemotaxis.</text>
</comment>
<dbReference type="EMBL" id="JBHSMU010000003">
    <property type="protein sequence ID" value="MFC5458265.1"/>
    <property type="molecule type" value="Genomic_DNA"/>
</dbReference>
<evidence type="ECO:0000256" key="4">
    <source>
        <dbReference type="ARBA" id="ARBA00022475"/>
    </source>
</evidence>
<dbReference type="InterPro" id="IPR005503">
    <property type="entry name" value="FliL"/>
</dbReference>
<protein>
    <recommendedName>
        <fullName evidence="10">Flagellar protein FliL</fullName>
    </recommendedName>
</protein>
<evidence type="ECO:0000256" key="7">
    <source>
        <dbReference type="ARBA" id="ARBA00022779"/>
    </source>
</evidence>
<comment type="subcellular location">
    <subcellularLocation>
        <location evidence="10">Cell inner membrane</location>
    </subcellularLocation>
    <subcellularLocation>
        <location evidence="2">Cell membrane</location>
        <topology evidence="2">Single-pass membrane protein</topology>
    </subcellularLocation>
</comment>
<name>A0ABW0KXY8_9BURK</name>
<evidence type="ECO:0000313" key="12">
    <source>
        <dbReference type="Proteomes" id="UP001596050"/>
    </source>
</evidence>
<evidence type="ECO:0000256" key="8">
    <source>
        <dbReference type="ARBA" id="ARBA00022989"/>
    </source>
</evidence>
<dbReference type="Pfam" id="PF03748">
    <property type="entry name" value="FliL"/>
    <property type="match status" value="1"/>
</dbReference>
<evidence type="ECO:0000256" key="5">
    <source>
        <dbReference type="ARBA" id="ARBA00022500"/>
    </source>
</evidence>
<keyword evidence="6" id="KW-0812">Transmembrane</keyword>
<sequence>MNSKLKMMIGVVAVVLVGAASAGGAMWWMQSEAKAPTAAEAAATKQAAKKKEQADKPAKYVTLDKVIVMLRRGPNETSAHYLSADLVLATTVDQEKQAKEHLPLLRAVAVRALSSHTLADASNMTVEQFAAQLNKTFDANYASEERDKPFDEVMIGKLIIE</sequence>